<keyword evidence="1" id="KW-0812">Transmembrane</keyword>
<keyword evidence="1" id="KW-0472">Membrane</keyword>
<keyword evidence="3" id="KW-1185">Reference proteome</keyword>
<keyword evidence="1" id="KW-1133">Transmembrane helix</keyword>
<sequence>MTATTADMSALQPAHHTAWEPRRATTLTAARRRTRFVRLLRLGLVGLTGLIVALIIAQIVWRSLGTEEQAPVTVGEDARMINPRFTGRDENGTPYVVTADAAIRRRGEDVRLTELESPQLDYDLIAADDEAEGVLARTGLFDADARTLDLNADVRFRTRSGYEFLADHARIFLAEERVVGDSTVEGEGPLGTIRSDAYEILDGGNRVVFTGNVRTHIRNEAGGDGDQP</sequence>
<proteinExistence type="predicted"/>
<reference evidence="2 3" key="1">
    <citation type="submission" date="2024-01" db="EMBL/GenBank/DDBJ databases">
        <title>Hyphobacterium bacterium isolated from marine sediment.</title>
        <authorList>
            <person name="Zhao S."/>
        </authorList>
    </citation>
    <scope>NUCLEOTIDE SEQUENCE [LARGE SCALE GENOMIC DNA]</scope>
    <source>
        <strain evidence="3">HN65</strain>
    </source>
</reference>
<feature type="transmembrane region" description="Helical" evidence="1">
    <location>
        <begin position="39"/>
        <end position="61"/>
    </location>
</feature>
<accession>A0ABU7LSR9</accession>
<gene>
    <name evidence="2" type="primary">lptC</name>
    <name evidence="2" type="ORF">V0U79_11350</name>
</gene>
<organism evidence="2 3">
    <name type="scientific">Hyphobacterium lacteum</name>
    <dbReference type="NCBI Taxonomy" id="3116575"/>
    <lineage>
        <taxon>Bacteria</taxon>
        <taxon>Pseudomonadati</taxon>
        <taxon>Pseudomonadota</taxon>
        <taxon>Alphaproteobacteria</taxon>
        <taxon>Maricaulales</taxon>
        <taxon>Maricaulaceae</taxon>
        <taxon>Hyphobacterium</taxon>
    </lineage>
</organism>
<protein>
    <submittedName>
        <fullName evidence="2">LPS export ABC transporter periplasmic protein LptC</fullName>
    </submittedName>
</protein>
<dbReference type="Pfam" id="PF06835">
    <property type="entry name" value="LptC"/>
    <property type="match status" value="1"/>
</dbReference>
<dbReference type="EMBL" id="JAZDRP010000007">
    <property type="protein sequence ID" value="MEE2526967.1"/>
    <property type="molecule type" value="Genomic_DNA"/>
</dbReference>
<dbReference type="Proteomes" id="UP001354971">
    <property type="component" value="Unassembled WGS sequence"/>
</dbReference>
<dbReference type="InterPro" id="IPR010664">
    <property type="entry name" value="LipoPS_assembly_LptC-rel"/>
</dbReference>
<evidence type="ECO:0000256" key="1">
    <source>
        <dbReference type="SAM" id="Phobius"/>
    </source>
</evidence>
<evidence type="ECO:0000313" key="2">
    <source>
        <dbReference type="EMBL" id="MEE2526967.1"/>
    </source>
</evidence>
<evidence type="ECO:0000313" key="3">
    <source>
        <dbReference type="Proteomes" id="UP001354971"/>
    </source>
</evidence>
<dbReference type="RefSeq" id="WP_330199631.1">
    <property type="nucleotide sequence ID" value="NZ_JAZDRP010000007.1"/>
</dbReference>
<name>A0ABU7LSR9_9PROT</name>
<comment type="caution">
    <text evidence="2">The sequence shown here is derived from an EMBL/GenBank/DDBJ whole genome shotgun (WGS) entry which is preliminary data.</text>
</comment>